<dbReference type="GO" id="GO:0005524">
    <property type="term" value="F:ATP binding"/>
    <property type="evidence" value="ECO:0007669"/>
    <property type="project" value="UniProtKB-KW"/>
</dbReference>
<feature type="region of interest" description="Disordered" evidence="5">
    <location>
        <begin position="908"/>
        <end position="938"/>
    </location>
</feature>
<protein>
    <submittedName>
        <fullName evidence="7">ATP-dependent RNA helicase SUPV3L1/SUV3</fullName>
    </submittedName>
</protein>
<name>A0A1I3J565_9HYPH</name>
<feature type="region of interest" description="Disordered" evidence="5">
    <location>
        <begin position="873"/>
        <end position="895"/>
    </location>
</feature>
<dbReference type="InterPro" id="IPR001650">
    <property type="entry name" value="Helicase_C-like"/>
</dbReference>
<dbReference type="OrthoDB" id="9807155at2"/>
<dbReference type="AlphaFoldDB" id="A0A1I3J565"/>
<reference evidence="8" key="1">
    <citation type="submission" date="2016-10" db="EMBL/GenBank/DDBJ databases">
        <authorList>
            <person name="Varghese N."/>
            <person name="Submissions S."/>
        </authorList>
    </citation>
    <scope>NUCLEOTIDE SEQUENCE [LARGE SCALE GENOMIC DNA]</scope>
    <source>
        <strain evidence="8">DSM 21857</strain>
    </source>
</reference>
<dbReference type="STRING" id="1121003.SAMN03080618_00800"/>
<evidence type="ECO:0000313" key="7">
    <source>
        <dbReference type="EMBL" id="SFI55464.1"/>
    </source>
</evidence>
<keyword evidence="1" id="KW-0547">Nucleotide-binding</keyword>
<dbReference type="Gene3D" id="3.40.50.300">
    <property type="entry name" value="P-loop containing nucleotide triphosphate hydrolases"/>
    <property type="match status" value="2"/>
</dbReference>
<accession>A0A1I3J565</accession>
<proteinExistence type="predicted"/>
<organism evidence="7 8">
    <name type="scientific">Aquamicrobium aerolatum DSM 21857</name>
    <dbReference type="NCBI Taxonomy" id="1121003"/>
    <lineage>
        <taxon>Bacteria</taxon>
        <taxon>Pseudomonadati</taxon>
        <taxon>Pseudomonadota</taxon>
        <taxon>Alphaproteobacteria</taxon>
        <taxon>Hyphomicrobiales</taxon>
        <taxon>Phyllobacteriaceae</taxon>
        <taxon>Aerobium</taxon>
    </lineage>
</organism>
<feature type="compositionally biased region" description="Basic and acidic residues" evidence="5">
    <location>
        <begin position="1000"/>
        <end position="1017"/>
    </location>
</feature>
<dbReference type="GO" id="GO:0004386">
    <property type="term" value="F:helicase activity"/>
    <property type="evidence" value="ECO:0007669"/>
    <property type="project" value="UniProtKB-KW"/>
</dbReference>
<dbReference type="RefSeq" id="WP_091518859.1">
    <property type="nucleotide sequence ID" value="NZ_FORF01000003.1"/>
</dbReference>
<dbReference type="PANTHER" id="PTHR12131">
    <property type="entry name" value="ATP-DEPENDENT RNA AND DNA HELICASE"/>
    <property type="match status" value="1"/>
</dbReference>
<dbReference type="InterPro" id="IPR050699">
    <property type="entry name" value="RNA-DNA_Helicase"/>
</dbReference>
<feature type="compositionally biased region" description="Low complexity" evidence="5">
    <location>
        <begin position="910"/>
        <end position="935"/>
    </location>
</feature>
<keyword evidence="3 7" id="KW-0347">Helicase</keyword>
<gene>
    <name evidence="7" type="ORF">SAMN03080618_00800</name>
</gene>
<dbReference type="EMBL" id="FORF01000003">
    <property type="protein sequence ID" value="SFI55464.1"/>
    <property type="molecule type" value="Genomic_DNA"/>
</dbReference>
<evidence type="ECO:0000256" key="3">
    <source>
        <dbReference type="ARBA" id="ARBA00022806"/>
    </source>
</evidence>
<dbReference type="InterPro" id="IPR055206">
    <property type="entry name" value="DEXQc_SUV3"/>
</dbReference>
<dbReference type="SMART" id="SM00490">
    <property type="entry name" value="HELICc"/>
    <property type="match status" value="1"/>
</dbReference>
<evidence type="ECO:0000256" key="5">
    <source>
        <dbReference type="SAM" id="MobiDB-lite"/>
    </source>
</evidence>
<feature type="domain" description="Helicase C-terminal" evidence="6">
    <location>
        <begin position="165"/>
        <end position="325"/>
    </location>
</feature>
<feature type="region of interest" description="Disordered" evidence="5">
    <location>
        <begin position="956"/>
        <end position="1070"/>
    </location>
</feature>
<keyword evidence="8" id="KW-1185">Reference proteome</keyword>
<sequence>MNIQTRADAPLLLSGRDVTAVLGPTNTGKTHLAIERMVAHESGVIGLPLRLLAREVYGRVAEKVGADKVALITGEEKIVPPGARYSVCTVEAMPRETDAAFVAIDEIQLAADLERGHIFTDRLLHLRGRQETLLLGASTMRGILEKLLRGVSVITRPRMSHLAYAGSKKITRLPHRSAIVAFSAEEVYGIAELIRRQRGGAAVVLGALSPRTRNAQVELYQSGDVDYLIATDAIGMGLNLDVDHVAFAQSRKFDGFQYRDLTAAELGQIAGRAGRHVRDGTFGVTGQVDPFPDDLVERIESHNFDPVKVLQWRSARFDFSSIDALQRSIDAVPPVEGLTRALPAVDARALEYLSKDPEIRKLATKGKRVEQLWDACALPDYRRIAPAQHADIIGSIFLDIARKGHVDEDYMAEQVRRSDTTEGDIDTLSHRIAQIRTWTFVSHRPGWLADPAYWQEKTREIEDRLSDALHERLTKRFVDRRTSVLMRRLRENAMLEAEINPSGDVVVEGHHVGALQGFRFTADASAGGEDAKAVKAAAQKALAAEFEARAERFANASNADFALASDGLLRWIGAPVGTLTAGEDALSPRLILLADEQLTGAARDKVVARAERFVKYQAETLLKPLFDLKDADQLSGTARGIAFRLVENFGVLNRRDVADEVKSLDQDARAALRRLGVRFGAFHVFVPALLKPAPAGLVTLLWALQNDGKDKPGFGDVVNALASGRTSVVVDGEFEPVFYRLAGYRSLGRRAVRVDILERLADLIRPALGWRAGTGPRPDGAYDGAAFTVTPAMMSILGATAEDMEEILKGLGYRSEAKPATEVQAKIDAFDTAERERVVAKAAADEAAAAAAEAAASETETPAADAVAVEAGAEEGAAETVETEAVTAEATPAVEPGAAEAIEVEEAAVAEEPAASAEAVAASEPVEAVEPAVGEEPAEEEIKLVLLWRPARFEGRARHGQQRHGQRQGQRQGQGQGQGQPDQQQRRNANNRGGAQAKGPRRDGGGRPEGERQERGNFKGKPGGRNDRFGNDQRRNDRPGGNKPREERPVKIDPDSPFAKLAALRDQLKK</sequence>
<feature type="compositionally biased region" description="Low complexity" evidence="5">
    <location>
        <begin position="878"/>
        <end position="895"/>
    </location>
</feature>
<dbReference type="InterPro" id="IPR027417">
    <property type="entry name" value="P-loop_NTPase"/>
</dbReference>
<evidence type="ECO:0000313" key="8">
    <source>
        <dbReference type="Proteomes" id="UP000242763"/>
    </source>
</evidence>
<keyword evidence="4" id="KW-0067">ATP-binding</keyword>
<dbReference type="PROSITE" id="PS51194">
    <property type="entry name" value="HELICASE_CTER"/>
    <property type="match status" value="1"/>
</dbReference>
<evidence type="ECO:0000259" key="6">
    <source>
        <dbReference type="PROSITE" id="PS51194"/>
    </source>
</evidence>
<evidence type="ECO:0000256" key="2">
    <source>
        <dbReference type="ARBA" id="ARBA00022801"/>
    </source>
</evidence>
<dbReference type="Pfam" id="PF00271">
    <property type="entry name" value="Helicase_C"/>
    <property type="match status" value="1"/>
</dbReference>
<dbReference type="SUPFAM" id="SSF52540">
    <property type="entry name" value="P-loop containing nucleoside triphosphate hydrolases"/>
    <property type="match status" value="2"/>
</dbReference>
<dbReference type="Pfam" id="PF22527">
    <property type="entry name" value="DEXQc_Suv3"/>
    <property type="match status" value="1"/>
</dbReference>
<feature type="compositionally biased region" description="Basic and acidic residues" evidence="5">
    <location>
        <begin position="1024"/>
        <end position="1054"/>
    </location>
</feature>
<dbReference type="Proteomes" id="UP000242763">
    <property type="component" value="Unassembled WGS sequence"/>
</dbReference>
<dbReference type="GO" id="GO:0016787">
    <property type="term" value="F:hydrolase activity"/>
    <property type="evidence" value="ECO:0007669"/>
    <property type="project" value="UniProtKB-KW"/>
</dbReference>
<evidence type="ECO:0000256" key="4">
    <source>
        <dbReference type="ARBA" id="ARBA00022840"/>
    </source>
</evidence>
<dbReference type="PANTHER" id="PTHR12131:SF1">
    <property type="entry name" value="ATP-DEPENDENT RNA HELICASE SUPV3L1, MITOCHONDRIAL-RELATED"/>
    <property type="match status" value="1"/>
</dbReference>
<keyword evidence="2" id="KW-0378">Hydrolase</keyword>
<evidence type="ECO:0000256" key="1">
    <source>
        <dbReference type="ARBA" id="ARBA00022741"/>
    </source>
</evidence>